<accession>A0A239BK75</accession>
<dbReference type="PANTHER" id="PTHR30086">
    <property type="entry name" value="ARGININE EXPORTER PROTEIN ARGO"/>
    <property type="match status" value="1"/>
</dbReference>
<organism evidence="7 8">
    <name type="scientific">Antarctobacter heliothermus</name>
    <dbReference type="NCBI Taxonomy" id="74033"/>
    <lineage>
        <taxon>Bacteria</taxon>
        <taxon>Pseudomonadati</taxon>
        <taxon>Pseudomonadota</taxon>
        <taxon>Alphaproteobacteria</taxon>
        <taxon>Rhodobacterales</taxon>
        <taxon>Roseobacteraceae</taxon>
        <taxon>Antarctobacter</taxon>
    </lineage>
</organism>
<dbReference type="OrthoDB" id="9807053at2"/>
<proteinExistence type="predicted"/>
<evidence type="ECO:0000256" key="6">
    <source>
        <dbReference type="SAM" id="Phobius"/>
    </source>
</evidence>
<keyword evidence="5 6" id="KW-0472">Membrane</keyword>
<evidence type="ECO:0000256" key="1">
    <source>
        <dbReference type="ARBA" id="ARBA00004651"/>
    </source>
</evidence>
<evidence type="ECO:0000256" key="4">
    <source>
        <dbReference type="ARBA" id="ARBA00022989"/>
    </source>
</evidence>
<evidence type="ECO:0000256" key="5">
    <source>
        <dbReference type="ARBA" id="ARBA00023136"/>
    </source>
</evidence>
<dbReference type="PIRSF" id="PIRSF006324">
    <property type="entry name" value="LeuE"/>
    <property type="match status" value="1"/>
</dbReference>
<dbReference type="PANTHER" id="PTHR30086:SF20">
    <property type="entry name" value="ARGININE EXPORTER PROTEIN ARGO-RELATED"/>
    <property type="match status" value="1"/>
</dbReference>
<gene>
    <name evidence="7" type="ORF">SAMN04488078_1003158</name>
</gene>
<reference evidence="7 8" key="1">
    <citation type="submission" date="2017-06" db="EMBL/GenBank/DDBJ databases">
        <authorList>
            <person name="Kim H.J."/>
            <person name="Triplett B.A."/>
        </authorList>
    </citation>
    <scope>NUCLEOTIDE SEQUENCE [LARGE SCALE GENOMIC DNA]</scope>
    <source>
        <strain evidence="7 8">DSM 11445</strain>
    </source>
</reference>
<name>A0A239BK75_9RHOB</name>
<feature type="transmembrane region" description="Helical" evidence="6">
    <location>
        <begin position="115"/>
        <end position="136"/>
    </location>
</feature>
<sequence length="202" mass="21086">MIADPILLLAFIPVGLALNATPGPDMMFCLAQGLRGGARCGWAASAGVALGGMVHVLLAGLGLVALVAAVPGAFDVIRWGGAAYLAWIAWKTLRTPIAGSDAPVMVPARAARQGFVVNITNPKFILFVLAFVPQFIDPTLPVLPQFLIYGLLMSTGGLLVNGLVGQFAGQMRRYLHSGATTERALRYGCATLFGGLALRLAI</sequence>
<keyword evidence="2" id="KW-1003">Cell membrane</keyword>
<evidence type="ECO:0000313" key="7">
    <source>
        <dbReference type="EMBL" id="SNS07781.1"/>
    </source>
</evidence>
<keyword evidence="4 6" id="KW-1133">Transmembrane helix</keyword>
<dbReference type="RefSeq" id="WP_089276327.1">
    <property type="nucleotide sequence ID" value="NZ_FZON01000003.1"/>
</dbReference>
<dbReference type="Pfam" id="PF01810">
    <property type="entry name" value="LysE"/>
    <property type="match status" value="1"/>
</dbReference>
<feature type="transmembrane region" description="Helical" evidence="6">
    <location>
        <begin position="46"/>
        <end position="70"/>
    </location>
</feature>
<dbReference type="InterPro" id="IPR001123">
    <property type="entry name" value="LeuE-type"/>
</dbReference>
<evidence type="ECO:0000256" key="2">
    <source>
        <dbReference type="ARBA" id="ARBA00022475"/>
    </source>
</evidence>
<evidence type="ECO:0000313" key="8">
    <source>
        <dbReference type="Proteomes" id="UP000198440"/>
    </source>
</evidence>
<comment type="subcellular location">
    <subcellularLocation>
        <location evidence="1">Cell membrane</location>
        <topology evidence="1">Multi-pass membrane protein</topology>
    </subcellularLocation>
</comment>
<dbReference type="Proteomes" id="UP000198440">
    <property type="component" value="Unassembled WGS sequence"/>
</dbReference>
<dbReference type="EMBL" id="FZON01000003">
    <property type="protein sequence ID" value="SNS07781.1"/>
    <property type="molecule type" value="Genomic_DNA"/>
</dbReference>
<dbReference type="GO" id="GO:0015171">
    <property type="term" value="F:amino acid transmembrane transporter activity"/>
    <property type="evidence" value="ECO:0007669"/>
    <property type="project" value="TreeGrafter"/>
</dbReference>
<dbReference type="GO" id="GO:0005886">
    <property type="term" value="C:plasma membrane"/>
    <property type="evidence" value="ECO:0007669"/>
    <property type="project" value="UniProtKB-SubCell"/>
</dbReference>
<protein>
    <submittedName>
        <fullName evidence="7">Threonine/homoserine/homoserine lactone efflux protein</fullName>
    </submittedName>
</protein>
<feature type="transmembrane region" description="Helical" evidence="6">
    <location>
        <begin position="142"/>
        <end position="164"/>
    </location>
</feature>
<keyword evidence="3 6" id="KW-0812">Transmembrane</keyword>
<evidence type="ECO:0000256" key="3">
    <source>
        <dbReference type="ARBA" id="ARBA00022692"/>
    </source>
</evidence>
<dbReference type="AlphaFoldDB" id="A0A239BK75"/>